<dbReference type="Pfam" id="PF18826">
    <property type="entry name" value="bVLRF1"/>
    <property type="match status" value="1"/>
</dbReference>
<evidence type="ECO:0000313" key="13">
    <source>
        <dbReference type="EMBL" id="EIW79206.1"/>
    </source>
</evidence>
<evidence type="ECO:0000256" key="8">
    <source>
        <dbReference type="ARBA" id="ARBA00023043"/>
    </source>
</evidence>
<gene>
    <name evidence="13" type="ORF">CONPUDRAFT_74690</name>
</gene>
<feature type="region of interest" description="Disordered" evidence="11">
    <location>
        <begin position="554"/>
        <end position="632"/>
    </location>
</feature>
<evidence type="ECO:0000256" key="3">
    <source>
        <dbReference type="ARBA" id="ARBA00022490"/>
    </source>
</evidence>
<sequence>MAQRYHLFSLPDSLLEALTPRNLISQTPPPAPSPEPVLPSSTGNARACNICLSAAFEDVNAQRSHFRSDWHRYNVKIRLNGGNPVTEAAFDELVDGLDDSLSGSASSDDDSSESDAVKALVNKNKRISRSPSPSEKPNAPRTAIVWFHTPPATQIGVYRLLFPQDAPASSYLSSLKEMQAPVEGGRKWALFMTAGGHFAGAIVRVSHPSGEEEPAPSAKAKKKPPKPKPETEILLHKTFHRYTTRKKQGGSQGLNDNAKGAAISAGAMLRRYGERALRDDIRGLIEAWADEIHQCERIWIRASVSNRRIFLDYEGSVIQKGDDRLRTFPFPTNRPVTAVHMYHSTQSELSRCLNELIQVKVSHFTEDALRAQDEAYLASLPKPKPPPSVPKTAEPEKPKQPRLSKEEEQSRETWHRLFEMVTKGRLEPLKLFWDREGEILGGVNAVIPDWTGDRCTSLLQVAAQAEQEAVVQWLLYDLHADPTIPVSGHILDAEDANASDVSDTPATQTSGRTAYDLAHSKAVRNVFRRCAAEHPDWWDWFGTAHVPSALTKEMEVDRDDKKKQRRKGLKDKIREREAKQREKSDKRDLSEVMVEPAEVPPPSCPARTPSGPQRLGGASATTESTLGLTPDVRARIERERRARAAEARLR</sequence>
<evidence type="ECO:0000256" key="4">
    <source>
        <dbReference type="ARBA" id="ARBA00022722"/>
    </source>
</evidence>
<feature type="active site" evidence="10">
    <location>
        <position position="252"/>
    </location>
</feature>
<dbReference type="GO" id="GO:0004519">
    <property type="term" value="F:endonuclease activity"/>
    <property type="evidence" value="ECO:0007669"/>
    <property type="project" value="UniProtKB-KW"/>
</dbReference>
<evidence type="ECO:0000256" key="2">
    <source>
        <dbReference type="ARBA" id="ARBA00009262"/>
    </source>
</evidence>
<evidence type="ECO:0000256" key="7">
    <source>
        <dbReference type="ARBA" id="ARBA00022801"/>
    </source>
</evidence>
<evidence type="ECO:0000256" key="5">
    <source>
        <dbReference type="ARBA" id="ARBA00022737"/>
    </source>
</evidence>
<evidence type="ECO:0000256" key="10">
    <source>
        <dbReference type="PROSITE-ProRule" id="PRU01389"/>
    </source>
</evidence>
<dbReference type="Proteomes" id="UP000053558">
    <property type="component" value="Unassembled WGS sequence"/>
</dbReference>
<keyword evidence="8" id="KW-0040">ANK repeat</keyword>
<dbReference type="KEGG" id="cput:CONPUDRAFT_74690"/>
<feature type="region of interest" description="Disordered" evidence="11">
    <location>
        <begin position="378"/>
        <end position="411"/>
    </location>
</feature>
<dbReference type="InterPro" id="IPR047139">
    <property type="entry name" value="ANKZ1/VMS1"/>
</dbReference>
<evidence type="ECO:0000256" key="6">
    <source>
        <dbReference type="ARBA" id="ARBA00022759"/>
    </source>
</evidence>
<evidence type="ECO:0000259" key="12">
    <source>
        <dbReference type="PROSITE" id="PS52044"/>
    </source>
</evidence>
<comment type="subcellular location">
    <subcellularLocation>
        <location evidence="1">Cytoplasm</location>
    </subcellularLocation>
</comment>
<keyword evidence="6 10" id="KW-0255">Endonuclease</keyword>
<dbReference type="RefSeq" id="XP_007770544.1">
    <property type="nucleotide sequence ID" value="XM_007772354.1"/>
</dbReference>
<feature type="compositionally biased region" description="Basic and acidic residues" evidence="11">
    <location>
        <begin position="393"/>
        <end position="411"/>
    </location>
</feature>
<dbReference type="GeneID" id="19209277"/>
<accession>A0A5M3MJI1</accession>
<dbReference type="OrthoDB" id="429841at2759"/>
<proteinExistence type="inferred from homology"/>
<dbReference type="PANTHER" id="PTHR16036:SF2">
    <property type="entry name" value="TRNA ENDONUCLEASE ANKZF1"/>
    <property type="match status" value="1"/>
</dbReference>
<keyword evidence="5" id="KW-0677">Repeat</keyword>
<feature type="region of interest" description="Disordered" evidence="11">
    <location>
        <begin position="207"/>
        <end position="230"/>
    </location>
</feature>
<feature type="domain" description="VLRF1" evidence="12">
    <location>
        <begin position="184"/>
        <end position="359"/>
    </location>
</feature>
<name>A0A5M3MJI1_CONPW</name>
<dbReference type="GO" id="GO:0016787">
    <property type="term" value="F:hydrolase activity"/>
    <property type="evidence" value="ECO:0007669"/>
    <property type="project" value="UniProtKB-KW"/>
</dbReference>
<dbReference type="PROSITE" id="PS52044">
    <property type="entry name" value="VLRF1"/>
    <property type="match status" value="1"/>
</dbReference>
<keyword evidence="7 10" id="KW-0378">Hydrolase</keyword>
<evidence type="ECO:0000256" key="1">
    <source>
        <dbReference type="ARBA" id="ARBA00004496"/>
    </source>
</evidence>
<evidence type="ECO:0000313" key="14">
    <source>
        <dbReference type="Proteomes" id="UP000053558"/>
    </source>
</evidence>
<dbReference type="GO" id="GO:0005737">
    <property type="term" value="C:cytoplasm"/>
    <property type="evidence" value="ECO:0007669"/>
    <property type="project" value="UniProtKB-SubCell"/>
</dbReference>
<protein>
    <recommendedName>
        <fullName evidence="12">VLRF1 domain-containing protein</fullName>
    </recommendedName>
</protein>
<keyword evidence="4 10" id="KW-0540">Nuclease</keyword>
<keyword evidence="14" id="KW-1185">Reference proteome</keyword>
<keyword evidence="3 10" id="KW-0963">Cytoplasm</keyword>
<dbReference type="EMBL" id="JH711581">
    <property type="protein sequence ID" value="EIW79206.1"/>
    <property type="molecule type" value="Genomic_DNA"/>
</dbReference>
<dbReference type="AlphaFoldDB" id="A0A5M3MJI1"/>
<comment type="similarity">
    <text evidence="2 10">Belongs to the ANKZF1/VMS1 family.</text>
</comment>
<evidence type="ECO:0000256" key="11">
    <source>
        <dbReference type="SAM" id="MobiDB-lite"/>
    </source>
</evidence>
<dbReference type="OMA" id="GPHIFMC"/>
<reference evidence="14" key="1">
    <citation type="journal article" date="2012" name="Science">
        <title>The Paleozoic origin of enzymatic lignin decomposition reconstructed from 31 fungal genomes.</title>
        <authorList>
            <person name="Floudas D."/>
            <person name="Binder M."/>
            <person name="Riley R."/>
            <person name="Barry K."/>
            <person name="Blanchette R.A."/>
            <person name="Henrissat B."/>
            <person name="Martinez A.T."/>
            <person name="Otillar R."/>
            <person name="Spatafora J.W."/>
            <person name="Yadav J.S."/>
            <person name="Aerts A."/>
            <person name="Benoit I."/>
            <person name="Boyd A."/>
            <person name="Carlson A."/>
            <person name="Copeland A."/>
            <person name="Coutinho P.M."/>
            <person name="de Vries R.P."/>
            <person name="Ferreira P."/>
            <person name="Findley K."/>
            <person name="Foster B."/>
            <person name="Gaskell J."/>
            <person name="Glotzer D."/>
            <person name="Gorecki P."/>
            <person name="Heitman J."/>
            <person name="Hesse C."/>
            <person name="Hori C."/>
            <person name="Igarashi K."/>
            <person name="Jurgens J.A."/>
            <person name="Kallen N."/>
            <person name="Kersten P."/>
            <person name="Kohler A."/>
            <person name="Kuees U."/>
            <person name="Kumar T.K.A."/>
            <person name="Kuo A."/>
            <person name="LaButti K."/>
            <person name="Larrondo L.F."/>
            <person name="Lindquist E."/>
            <person name="Ling A."/>
            <person name="Lombard V."/>
            <person name="Lucas S."/>
            <person name="Lundell T."/>
            <person name="Martin R."/>
            <person name="McLaughlin D.J."/>
            <person name="Morgenstern I."/>
            <person name="Morin E."/>
            <person name="Murat C."/>
            <person name="Nagy L.G."/>
            <person name="Nolan M."/>
            <person name="Ohm R.A."/>
            <person name="Patyshakuliyeva A."/>
            <person name="Rokas A."/>
            <person name="Ruiz-Duenas F.J."/>
            <person name="Sabat G."/>
            <person name="Salamov A."/>
            <person name="Samejima M."/>
            <person name="Schmutz J."/>
            <person name="Slot J.C."/>
            <person name="St John F."/>
            <person name="Stenlid J."/>
            <person name="Sun H."/>
            <person name="Sun S."/>
            <person name="Syed K."/>
            <person name="Tsang A."/>
            <person name="Wiebenga A."/>
            <person name="Young D."/>
            <person name="Pisabarro A."/>
            <person name="Eastwood D.C."/>
            <person name="Martin F."/>
            <person name="Cullen D."/>
            <person name="Grigoriev I.V."/>
            <person name="Hibbett D.S."/>
        </authorList>
    </citation>
    <scope>NUCLEOTIDE SEQUENCE [LARGE SCALE GENOMIC DNA]</scope>
    <source>
        <strain evidence="14">RWD-64-598 SS2</strain>
    </source>
</reference>
<feature type="compositionally biased region" description="Basic and acidic residues" evidence="11">
    <location>
        <begin position="570"/>
        <end position="590"/>
    </location>
</feature>
<dbReference type="InterPro" id="IPR041175">
    <property type="entry name" value="VLRF1/Vms1"/>
</dbReference>
<comment type="domain">
    <text evidence="10">The VLRF1 domain mediates binding to the 60S ribosomal subunit.</text>
</comment>
<dbReference type="GO" id="GO:0036503">
    <property type="term" value="P:ERAD pathway"/>
    <property type="evidence" value="ECO:0007669"/>
    <property type="project" value="TreeGrafter"/>
</dbReference>
<organism evidence="13 14">
    <name type="scientific">Coniophora puteana (strain RWD-64-598)</name>
    <name type="common">Brown rot fungus</name>
    <dbReference type="NCBI Taxonomy" id="741705"/>
    <lineage>
        <taxon>Eukaryota</taxon>
        <taxon>Fungi</taxon>
        <taxon>Dikarya</taxon>
        <taxon>Basidiomycota</taxon>
        <taxon>Agaricomycotina</taxon>
        <taxon>Agaricomycetes</taxon>
        <taxon>Agaricomycetidae</taxon>
        <taxon>Boletales</taxon>
        <taxon>Coniophorineae</taxon>
        <taxon>Coniophoraceae</taxon>
        <taxon>Coniophora</taxon>
    </lineage>
</organism>
<comment type="caution">
    <text evidence="13">The sequence shown here is derived from an EMBL/GenBank/DDBJ whole genome shotgun (WGS) entry which is preliminary data.</text>
</comment>
<evidence type="ECO:0000256" key="9">
    <source>
        <dbReference type="ARBA" id="ARBA00023054"/>
    </source>
</evidence>
<dbReference type="PANTHER" id="PTHR16036">
    <property type="entry name" value="ANKYRIN REPEAT AND ZINC FINGER DOMAIN-CONTAINING PROTEIN 1"/>
    <property type="match status" value="1"/>
</dbReference>
<keyword evidence="9" id="KW-0175">Coiled coil</keyword>